<feature type="transmembrane region" description="Helical" evidence="1">
    <location>
        <begin position="476"/>
        <end position="496"/>
    </location>
</feature>
<evidence type="ECO:0000313" key="2">
    <source>
        <dbReference type="EMBL" id="KAK7896815.1"/>
    </source>
</evidence>
<dbReference type="AlphaFoldDB" id="A0AAW0NFS5"/>
<gene>
    <name evidence="2" type="ORF">WMY93_022140</name>
</gene>
<protein>
    <submittedName>
        <fullName evidence="2">Uncharacterized protein</fullName>
    </submittedName>
</protein>
<accession>A0AAW0NFS5</accession>
<proteinExistence type="predicted"/>
<evidence type="ECO:0000313" key="3">
    <source>
        <dbReference type="Proteomes" id="UP001460270"/>
    </source>
</evidence>
<comment type="caution">
    <text evidence="2">The sequence shown here is derived from an EMBL/GenBank/DDBJ whole genome shotgun (WGS) entry which is preliminary data.</text>
</comment>
<dbReference type="PANTHER" id="PTHR28603:SF1">
    <property type="entry name" value="TRANSMEMBRANE PROTEIN 243"/>
    <property type="match status" value="1"/>
</dbReference>
<dbReference type="Pfam" id="PF15163">
    <property type="entry name" value="Meiosis_expr"/>
    <property type="match status" value="1"/>
</dbReference>
<dbReference type="Pfam" id="PF10856">
    <property type="entry name" value="DUF2678"/>
    <property type="match status" value="1"/>
</dbReference>
<organism evidence="2 3">
    <name type="scientific">Mugilogobius chulae</name>
    <name type="common">yellowstripe goby</name>
    <dbReference type="NCBI Taxonomy" id="88201"/>
    <lineage>
        <taxon>Eukaryota</taxon>
        <taxon>Metazoa</taxon>
        <taxon>Chordata</taxon>
        <taxon>Craniata</taxon>
        <taxon>Vertebrata</taxon>
        <taxon>Euteleostomi</taxon>
        <taxon>Actinopterygii</taxon>
        <taxon>Neopterygii</taxon>
        <taxon>Teleostei</taxon>
        <taxon>Neoteleostei</taxon>
        <taxon>Acanthomorphata</taxon>
        <taxon>Gobiaria</taxon>
        <taxon>Gobiiformes</taxon>
        <taxon>Gobioidei</taxon>
        <taxon>Gobiidae</taxon>
        <taxon>Gobionellinae</taxon>
        <taxon>Mugilogobius</taxon>
    </lineage>
</organism>
<keyword evidence="1" id="KW-1133">Transmembrane helix</keyword>
<keyword evidence="1" id="KW-0812">Transmembrane</keyword>
<name>A0AAW0NFS5_9GOBI</name>
<keyword evidence="1" id="KW-0472">Membrane</keyword>
<keyword evidence="3" id="KW-1185">Reference proteome</keyword>
<dbReference type="EMBL" id="JBBPFD010000015">
    <property type="protein sequence ID" value="KAK7896815.1"/>
    <property type="molecule type" value="Genomic_DNA"/>
</dbReference>
<dbReference type="InterPro" id="IPR022564">
    <property type="entry name" value="DUF2678"/>
</dbReference>
<sequence>MVCCNSSNKSCMYGECAICKDLQVPISSSSNIMSRVSYTQWVTEDKEIDKKDGIKATVKVTLKKCVEGTQEDLVELFHNYLQRFKHHQFNIKQQYAFCRELKKNMTREEALIHVDFSENYSCKYSSQIQAVHFGASHQQATLHTGVLYVGRQLEPMCFSTIPPDTHPEVSVIHFFSDGPCTQYRQRGNFFLFSTEIHKRGFKVATWNFFEASHGKETTVKLYFVSNEAVDKAMEKFPKSLPAVPGTMKIHQLITSAPNECFSFEGKQFTTAPHPPKRETIPQSAQEIQWDSPEVIGEWCILRYDDDYIQGSFLMSKKRMSNIIMAWTKPKSMSRAKGWTSEVENLFRFQQAGYRDELEYLQVRQGAMIDKWPETGFVRKLQRRDNTFYYYSKKRECQERDSAADRNHLFVRALMDDFTTRTYGTSGGLDNRPLFGETSARDRIVNLAVGGFTVLVVLLTIISSFVFPAAPPRPLNIFFAVCILLTCGSTLVLIFWYRQGDLEPKFRKLIYYMLASIVLLCLCANLYFHDVNKK</sequence>
<feature type="transmembrane region" description="Helical" evidence="1">
    <location>
        <begin position="443"/>
        <end position="464"/>
    </location>
</feature>
<feature type="transmembrane region" description="Helical" evidence="1">
    <location>
        <begin position="508"/>
        <end position="527"/>
    </location>
</feature>
<evidence type="ECO:0000256" key="1">
    <source>
        <dbReference type="SAM" id="Phobius"/>
    </source>
</evidence>
<reference evidence="3" key="1">
    <citation type="submission" date="2024-04" db="EMBL/GenBank/DDBJ databases">
        <title>Salinicola lusitanus LLJ914,a marine bacterium isolated from the Okinawa Trough.</title>
        <authorList>
            <person name="Li J."/>
        </authorList>
    </citation>
    <scope>NUCLEOTIDE SEQUENCE [LARGE SCALE GENOMIC DNA]</scope>
</reference>
<dbReference type="InterPro" id="IPR020186">
    <property type="entry name" value="Meiosis-expressed_gene_1"/>
</dbReference>
<dbReference type="PANTHER" id="PTHR28603">
    <property type="entry name" value="TRANSMEMBRANE PROTEIN 243"/>
    <property type="match status" value="1"/>
</dbReference>
<dbReference type="Proteomes" id="UP001460270">
    <property type="component" value="Unassembled WGS sequence"/>
</dbReference>
<dbReference type="GO" id="GO:0005634">
    <property type="term" value="C:nucleus"/>
    <property type="evidence" value="ECO:0007669"/>
    <property type="project" value="InterPro"/>
</dbReference>